<dbReference type="InterPro" id="IPR012677">
    <property type="entry name" value="Nucleotide-bd_a/b_plait_sf"/>
</dbReference>
<dbReference type="GO" id="GO:0005524">
    <property type="term" value="F:ATP binding"/>
    <property type="evidence" value="ECO:0007669"/>
    <property type="project" value="UniProtKB-KW"/>
</dbReference>
<evidence type="ECO:0000256" key="3">
    <source>
        <dbReference type="ARBA" id="ARBA00022741"/>
    </source>
</evidence>
<accession>A0A2Z6AUG0</accession>
<dbReference type="InterPro" id="IPR014001">
    <property type="entry name" value="Helicase_ATP-bd"/>
</dbReference>
<dbReference type="InterPro" id="IPR050547">
    <property type="entry name" value="DEAD_box_RNA_helicases"/>
</dbReference>
<keyword evidence="6 9" id="KW-0067">ATP-binding</keyword>
<dbReference type="CDD" id="cd00268">
    <property type="entry name" value="DEADc"/>
    <property type="match status" value="1"/>
</dbReference>
<dbReference type="InterPro" id="IPR001650">
    <property type="entry name" value="Helicase_C-like"/>
</dbReference>
<sequence length="552" mass="60029">MDAFKALGLSDQTLEALTRKGFTEPTPIQEATVPLLLSGESDVVGLAATGTGKTAAFGLPIVELAEPNAGFVQALVLCPTRELAVQVAREIGSLRGSKRLKVLTVYGGQPFGPQLKGLRDGSDVVVGTPGRVLDHLRRGSLDLSELTFFVLDEADEMLDMGFIDDIQEVMSAASPDKRSLLFSATMSRDVMRIAREFMREHEVVSVQGSEEKPLTEQYFHEVPEMSRFDALTRVIDCADDFYGLVFCRTKADVDEVAERLSSKGYPAEALHGDITQGRREKILGAFRKKRTQILVATDVAARGIDVPDLTHVINLGLPQDSESYVHRIGRTGRAGKTGTAVTIIAPREFGKLRWMSRAADVNLPKRRLPSGEDVVNARKSRIAAEAMACLESDNFTSCMDLAATLLEQGDPMEVLAAVLQQANGDRLDPASYTTIADPERSGGSGGLSGNVELFMAAGRGDGLSLQKLLDFIHEETGVFKSKIMDVRLFPKHTTFAAPARDAEVLLRHFKNSDGGRPLIRRDRSNGGPAPKRGGYQRGGYHRNKGRGNHRAA</sequence>
<keyword evidence="15" id="KW-1185">Reference proteome</keyword>
<dbReference type="RefSeq" id="WP_126375630.1">
    <property type="nucleotide sequence ID" value="NZ_AP017378.1"/>
</dbReference>
<evidence type="ECO:0000313" key="14">
    <source>
        <dbReference type="EMBL" id="BBD06826.1"/>
    </source>
</evidence>
<evidence type="ECO:0000259" key="12">
    <source>
        <dbReference type="PROSITE" id="PS51194"/>
    </source>
</evidence>
<dbReference type="OrthoDB" id="9805696at2"/>
<keyword evidence="7" id="KW-0346">Stress response</keyword>
<dbReference type="InterPro" id="IPR005580">
    <property type="entry name" value="DbpA/CsdA_RNA-bd_dom"/>
</dbReference>
<dbReference type="GO" id="GO:0003723">
    <property type="term" value="F:RNA binding"/>
    <property type="evidence" value="ECO:0007669"/>
    <property type="project" value="TreeGrafter"/>
</dbReference>
<dbReference type="Pfam" id="PF00271">
    <property type="entry name" value="Helicase_C"/>
    <property type="match status" value="1"/>
</dbReference>
<dbReference type="InterPro" id="IPR000629">
    <property type="entry name" value="RNA-helicase_DEAD-box_CS"/>
</dbReference>
<dbReference type="SUPFAM" id="SSF52540">
    <property type="entry name" value="P-loop containing nucleoside triphosphate hydrolases"/>
    <property type="match status" value="1"/>
</dbReference>
<evidence type="ECO:0000256" key="8">
    <source>
        <dbReference type="PROSITE-ProRule" id="PRU00552"/>
    </source>
</evidence>
<evidence type="ECO:0000259" key="11">
    <source>
        <dbReference type="PROSITE" id="PS51192"/>
    </source>
</evidence>
<dbReference type="EC" id="3.6.4.13" evidence="1"/>
<dbReference type="PROSITE" id="PS51192">
    <property type="entry name" value="HELICASE_ATP_BIND_1"/>
    <property type="match status" value="1"/>
</dbReference>
<evidence type="ECO:0000256" key="6">
    <source>
        <dbReference type="ARBA" id="ARBA00022840"/>
    </source>
</evidence>
<feature type="domain" description="Helicase C-terminal" evidence="12">
    <location>
        <begin position="230"/>
        <end position="376"/>
    </location>
</feature>
<dbReference type="Gene3D" id="3.40.50.300">
    <property type="entry name" value="P-loop containing nucleotide triphosphate hydrolases"/>
    <property type="match status" value="2"/>
</dbReference>
<gene>
    <name evidence="14" type="ORF">DFE_0100</name>
</gene>
<reference evidence="14 15" key="1">
    <citation type="journal article" date="2018" name="Sci. Adv.">
        <title>Multi-heme cytochromes provide a pathway for survival in energy-limited environments.</title>
        <authorList>
            <person name="Deng X."/>
            <person name="Dohmae N."/>
            <person name="Nealson K.H."/>
            <person name="Hashimoto K."/>
            <person name="Okamoto A."/>
        </authorList>
    </citation>
    <scope>NUCLEOTIDE SEQUENCE [LARGE SCALE GENOMIC DNA]</scope>
    <source>
        <strain evidence="14 15">IS5</strain>
    </source>
</reference>
<dbReference type="Gene3D" id="3.30.70.330">
    <property type="match status" value="1"/>
</dbReference>
<dbReference type="Proteomes" id="UP000269883">
    <property type="component" value="Chromosome"/>
</dbReference>
<evidence type="ECO:0000256" key="2">
    <source>
        <dbReference type="ARBA" id="ARBA00022490"/>
    </source>
</evidence>
<dbReference type="InterPro" id="IPR027417">
    <property type="entry name" value="P-loop_NTPase"/>
</dbReference>
<dbReference type="CDD" id="cd12252">
    <property type="entry name" value="RRM_DbpA"/>
    <property type="match status" value="1"/>
</dbReference>
<dbReference type="InterPro" id="IPR011545">
    <property type="entry name" value="DEAD/DEAH_box_helicase_dom"/>
</dbReference>
<comment type="similarity">
    <text evidence="9">Belongs to the DEAD box helicase family.</text>
</comment>
<dbReference type="InterPro" id="IPR014014">
    <property type="entry name" value="RNA_helicase_DEAD_Q_motif"/>
</dbReference>
<feature type="compositionally biased region" description="Basic and acidic residues" evidence="10">
    <location>
        <begin position="513"/>
        <end position="524"/>
    </location>
</feature>
<feature type="domain" description="Helicase ATP-binding" evidence="11">
    <location>
        <begin position="34"/>
        <end position="204"/>
    </location>
</feature>
<dbReference type="Pfam" id="PF03880">
    <property type="entry name" value="DbpA"/>
    <property type="match status" value="1"/>
</dbReference>
<dbReference type="PANTHER" id="PTHR47963">
    <property type="entry name" value="DEAD-BOX ATP-DEPENDENT RNA HELICASE 47, MITOCHONDRIAL"/>
    <property type="match status" value="1"/>
</dbReference>
<evidence type="ECO:0000256" key="10">
    <source>
        <dbReference type="SAM" id="MobiDB-lite"/>
    </source>
</evidence>
<dbReference type="KEGG" id="dfl:DFE_0100"/>
<dbReference type="InterPro" id="IPR044742">
    <property type="entry name" value="DEAD/DEAH_RhlB"/>
</dbReference>
<protein>
    <recommendedName>
        <fullName evidence="1">RNA helicase</fullName>
        <ecNumber evidence="1">3.6.4.13</ecNumber>
    </recommendedName>
</protein>
<evidence type="ECO:0000256" key="4">
    <source>
        <dbReference type="ARBA" id="ARBA00022801"/>
    </source>
</evidence>
<dbReference type="Pfam" id="PF00270">
    <property type="entry name" value="DEAD"/>
    <property type="match status" value="1"/>
</dbReference>
<evidence type="ECO:0000256" key="5">
    <source>
        <dbReference type="ARBA" id="ARBA00022806"/>
    </source>
</evidence>
<dbReference type="SMART" id="SM00490">
    <property type="entry name" value="HELICc"/>
    <property type="match status" value="1"/>
</dbReference>
<dbReference type="GO" id="GO:0003724">
    <property type="term" value="F:RNA helicase activity"/>
    <property type="evidence" value="ECO:0007669"/>
    <property type="project" value="UniProtKB-EC"/>
</dbReference>
<dbReference type="SMART" id="SM00487">
    <property type="entry name" value="DEXDc"/>
    <property type="match status" value="1"/>
</dbReference>
<keyword evidence="4 9" id="KW-0378">Hydrolase</keyword>
<dbReference type="PROSITE" id="PS00039">
    <property type="entry name" value="DEAD_ATP_HELICASE"/>
    <property type="match status" value="1"/>
</dbReference>
<evidence type="ECO:0000259" key="13">
    <source>
        <dbReference type="PROSITE" id="PS51195"/>
    </source>
</evidence>
<organism evidence="14 15">
    <name type="scientific">Desulfovibrio ferrophilus</name>
    <dbReference type="NCBI Taxonomy" id="241368"/>
    <lineage>
        <taxon>Bacteria</taxon>
        <taxon>Pseudomonadati</taxon>
        <taxon>Thermodesulfobacteriota</taxon>
        <taxon>Desulfovibrionia</taxon>
        <taxon>Desulfovibrionales</taxon>
        <taxon>Desulfovibrionaceae</taxon>
        <taxon>Desulfovibrio</taxon>
    </lineage>
</organism>
<evidence type="ECO:0000256" key="9">
    <source>
        <dbReference type="RuleBase" id="RU000492"/>
    </source>
</evidence>
<proteinExistence type="inferred from homology"/>
<evidence type="ECO:0000313" key="15">
    <source>
        <dbReference type="Proteomes" id="UP000269883"/>
    </source>
</evidence>
<feature type="region of interest" description="Disordered" evidence="10">
    <location>
        <begin position="513"/>
        <end position="552"/>
    </location>
</feature>
<feature type="short sequence motif" description="Q motif" evidence="8">
    <location>
        <begin position="2"/>
        <end position="30"/>
    </location>
</feature>
<evidence type="ECO:0000256" key="1">
    <source>
        <dbReference type="ARBA" id="ARBA00012552"/>
    </source>
</evidence>
<keyword evidence="2" id="KW-0963">Cytoplasm</keyword>
<name>A0A2Z6AUG0_9BACT</name>
<dbReference type="PANTHER" id="PTHR47963:SF8">
    <property type="entry name" value="ATP-DEPENDENT RNA HELICASE DEAD"/>
    <property type="match status" value="1"/>
</dbReference>
<dbReference type="PROSITE" id="PS51195">
    <property type="entry name" value="Q_MOTIF"/>
    <property type="match status" value="1"/>
</dbReference>
<dbReference type="PROSITE" id="PS51194">
    <property type="entry name" value="HELICASE_CTER"/>
    <property type="match status" value="1"/>
</dbReference>
<keyword evidence="5 9" id="KW-0347">Helicase</keyword>
<dbReference type="AlphaFoldDB" id="A0A2Z6AUG0"/>
<dbReference type="GO" id="GO:0016787">
    <property type="term" value="F:hydrolase activity"/>
    <property type="evidence" value="ECO:0007669"/>
    <property type="project" value="UniProtKB-KW"/>
</dbReference>
<dbReference type="EMBL" id="AP017378">
    <property type="protein sequence ID" value="BBD06826.1"/>
    <property type="molecule type" value="Genomic_DNA"/>
</dbReference>
<feature type="compositionally biased region" description="Basic residues" evidence="10">
    <location>
        <begin position="539"/>
        <end position="552"/>
    </location>
</feature>
<dbReference type="InterPro" id="IPR057325">
    <property type="entry name" value="DeaD_dimer"/>
</dbReference>
<dbReference type="CDD" id="cd18787">
    <property type="entry name" value="SF2_C_DEAD"/>
    <property type="match status" value="1"/>
</dbReference>
<feature type="domain" description="DEAD-box RNA helicase Q" evidence="13">
    <location>
        <begin position="2"/>
        <end position="30"/>
    </location>
</feature>
<dbReference type="Pfam" id="PF25399">
    <property type="entry name" value="DeaD_dimer"/>
    <property type="match status" value="1"/>
</dbReference>
<evidence type="ECO:0000256" key="7">
    <source>
        <dbReference type="ARBA" id="ARBA00023016"/>
    </source>
</evidence>
<keyword evidence="3 9" id="KW-0547">Nucleotide-binding</keyword>